<evidence type="ECO:0000256" key="4">
    <source>
        <dbReference type="ARBA" id="ARBA00022618"/>
    </source>
</evidence>
<feature type="binding site" evidence="12">
    <location>
        <position position="305"/>
    </location>
    <ligand>
        <name>UDP-N-acetyl-alpha-D-glucosamine</name>
        <dbReference type="ChEBI" id="CHEBI:57705"/>
    </ligand>
</feature>
<evidence type="ECO:0000259" key="13">
    <source>
        <dbReference type="Pfam" id="PF00275"/>
    </source>
</evidence>
<accession>A0A2M7BDV9</accession>
<feature type="active site" description="Proton donor" evidence="12">
    <location>
        <position position="117"/>
    </location>
</feature>
<dbReference type="InterPro" id="IPR050068">
    <property type="entry name" value="MurA_subfamily"/>
</dbReference>
<feature type="binding site" evidence="12">
    <location>
        <position position="327"/>
    </location>
    <ligand>
        <name>UDP-N-acetyl-alpha-D-glucosamine</name>
        <dbReference type="ChEBI" id="CHEBI:57705"/>
    </ligand>
</feature>
<comment type="catalytic activity">
    <reaction evidence="11 12">
        <text>phosphoenolpyruvate + UDP-N-acetyl-alpha-D-glucosamine = UDP-N-acetyl-3-O-(1-carboxyvinyl)-alpha-D-glucosamine + phosphate</text>
        <dbReference type="Rhea" id="RHEA:18681"/>
        <dbReference type="ChEBI" id="CHEBI:43474"/>
        <dbReference type="ChEBI" id="CHEBI:57705"/>
        <dbReference type="ChEBI" id="CHEBI:58702"/>
        <dbReference type="ChEBI" id="CHEBI:68483"/>
        <dbReference type="EC" id="2.5.1.7"/>
    </reaction>
</comment>
<evidence type="ECO:0000256" key="8">
    <source>
        <dbReference type="ARBA" id="ARBA00023306"/>
    </source>
</evidence>
<dbReference type="SUPFAM" id="SSF55205">
    <property type="entry name" value="EPT/RTPC-like"/>
    <property type="match status" value="1"/>
</dbReference>
<evidence type="ECO:0000256" key="9">
    <source>
        <dbReference type="ARBA" id="ARBA00023316"/>
    </source>
</evidence>
<evidence type="ECO:0000256" key="10">
    <source>
        <dbReference type="ARBA" id="ARBA00038367"/>
    </source>
</evidence>
<dbReference type="InterPro" id="IPR036968">
    <property type="entry name" value="Enolpyruvate_Tfrase_sf"/>
</dbReference>
<feature type="modified residue" description="2-(S-cysteinyl)pyruvic acid O-phosphothioketal" evidence="12">
    <location>
        <position position="117"/>
    </location>
</feature>
<dbReference type="NCBIfam" id="NF006873">
    <property type="entry name" value="PRK09369.1"/>
    <property type="match status" value="1"/>
</dbReference>
<dbReference type="InterPro" id="IPR005750">
    <property type="entry name" value="UDP_GlcNAc_COvinyl_MurA"/>
</dbReference>
<reference evidence="15" key="1">
    <citation type="submission" date="2017-09" db="EMBL/GenBank/DDBJ databases">
        <title>Depth-based differentiation of microbial function through sediment-hosted aquifers and enrichment of novel symbionts in the deep terrestrial subsurface.</title>
        <authorList>
            <person name="Probst A.J."/>
            <person name="Ladd B."/>
            <person name="Jarett J.K."/>
            <person name="Geller-Mcgrath D.E."/>
            <person name="Sieber C.M.K."/>
            <person name="Emerson J.B."/>
            <person name="Anantharaman K."/>
            <person name="Thomas B.C."/>
            <person name="Malmstrom R."/>
            <person name="Stieglmeier M."/>
            <person name="Klingl A."/>
            <person name="Woyke T."/>
            <person name="Ryan C.M."/>
            <person name="Banfield J.F."/>
        </authorList>
    </citation>
    <scope>NUCLEOTIDE SEQUENCE [LARGE SCALE GENOMIC DNA]</scope>
</reference>
<evidence type="ECO:0000256" key="5">
    <source>
        <dbReference type="ARBA" id="ARBA00022679"/>
    </source>
</evidence>
<evidence type="ECO:0000256" key="11">
    <source>
        <dbReference type="ARBA" id="ARBA00047527"/>
    </source>
</evidence>
<evidence type="ECO:0000256" key="6">
    <source>
        <dbReference type="ARBA" id="ARBA00022960"/>
    </source>
</evidence>
<evidence type="ECO:0000256" key="12">
    <source>
        <dbReference type="HAMAP-Rule" id="MF_00111"/>
    </source>
</evidence>
<evidence type="ECO:0000256" key="1">
    <source>
        <dbReference type="ARBA" id="ARBA00004496"/>
    </source>
</evidence>
<evidence type="ECO:0000256" key="3">
    <source>
        <dbReference type="ARBA" id="ARBA00022490"/>
    </source>
</evidence>
<comment type="subcellular location">
    <subcellularLocation>
        <location evidence="1 12">Cytoplasm</location>
    </subcellularLocation>
</comment>
<dbReference type="HAMAP" id="MF_00111">
    <property type="entry name" value="MurA"/>
    <property type="match status" value="1"/>
</dbReference>
<organism evidence="14 15">
    <name type="scientific">Candidatus Shapirobacteria bacterium CG03_land_8_20_14_0_80_39_12</name>
    <dbReference type="NCBI Taxonomy" id="1974879"/>
    <lineage>
        <taxon>Bacteria</taxon>
        <taxon>Candidatus Shapironibacteriota</taxon>
    </lineage>
</organism>
<dbReference type="AlphaFoldDB" id="A0A2M7BDV9"/>
<proteinExistence type="inferred from homology"/>
<keyword evidence="6 12" id="KW-0133">Cell shape</keyword>
<evidence type="ECO:0000313" key="14">
    <source>
        <dbReference type="EMBL" id="PIV01281.1"/>
    </source>
</evidence>
<dbReference type="GO" id="GO:0019277">
    <property type="term" value="P:UDP-N-acetylgalactosamine biosynthetic process"/>
    <property type="evidence" value="ECO:0007669"/>
    <property type="project" value="InterPro"/>
</dbReference>
<feature type="binding site" evidence="12">
    <location>
        <begin position="22"/>
        <end position="23"/>
    </location>
    <ligand>
        <name>phosphoenolpyruvate</name>
        <dbReference type="ChEBI" id="CHEBI:58702"/>
    </ligand>
</feature>
<dbReference type="EC" id="2.5.1.7" evidence="12"/>
<keyword evidence="8 12" id="KW-0131">Cell cycle</keyword>
<dbReference type="InterPro" id="IPR013792">
    <property type="entry name" value="RNA3'P_cycl/enolpyr_Trfase_a/b"/>
</dbReference>
<comment type="caution">
    <text evidence="14">The sequence shown here is derived from an EMBL/GenBank/DDBJ whole genome shotgun (WGS) entry which is preliminary data.</text>
</comment>
<keyword evidence="9 12" id="KW-0961">Cell wall biogenesis/degradation</keyword>
<dbReference type="GO" id="GO:0009252">
    <property type="term" value="P:peptidoglycan biosynthetic process"/>
    <property type="evidence" value="ECO:0007669"/>
    <property type="project" value="UniProtKB-UniRule"/>
</dbReference>
<dbReference type="GO" id="GO:0005737">
    <property type="term" value="C:cytoplasm"/>
    <property type="evidence" value="ECO:0007669"/>
    <property type="project" value="UniProtKB-SubCell"/>
</dbReference>
<comment type="caution">
    <text evidence="12">Lacks conserved residue(s) required for the propagation of feature annotation.</text>
</comment>
<feature type="domain" description="Enolpyruvate transferase" evidence="13">
    <location>
        <begin position="6"/>
        <end position="424"/>
    </location>
</feature>
<comment type="similarity">
    <text evidence="10 12">Belongs to the EPSP synthase family. MurA subfamily.</text>
</comment>
<evidence type="ECO:0000256" key="7">
    <source>
        <dbReference type="ARBA" id="ARBA00022984"/>
    </source>
</evidence>
<feature type="binding site" evidence="12">
    <location>
        <position position="93"/>
    </location>
    <ligand>
        <name>UDP-N-acetyl-alpha-D-glucosamine</name>
        <dbReference type="ChEBI" id="CHEBI:57705"/>
    </ligand>
</feature>
<dbReference type="GO" id="GO:0071555">
    <property type="term" value="P:cell wall organization"/>
    <property type="evidence" value="ECO:0007669"/>
    <property type="project" value="UniProtKB-KW"/>
</dbReference>
<dbReference type="UniPathway" id="UPA00219"/>
<name>A0A2M7BDV9_9BACT</name>
<keyword evidence="12" id="KW-0670">Pyruvate</keyword>
<comment type="pathway">
    <text evidence="2 12">Cell wall biogenesis; peptidoglycan biosynthesis.</text>
</comment>
<dbReference type="EMBL" id="PEVC01000025">
    <property type="protein sequence ID" value="PIV01281.1"/>
    <property type="molecule type" value="Genomic_DNA"/>
</dbReference>
<gene>
    <name evidence="12 14" type="primary">murA</name>
    <name evidence="14" type="ORF">COS54_01305</name>
</gene>
<keyword evidence="7 12" id="KW-0573">Peptidoglycan synthesis</keyword>
<dbReference type="InterPro" id="IPR001986">
    <property type="entry name" value="Enolpyruvate_Tfrase_dom"/>
</dbReference>
<dbReference type="PANTHER" id="PTHR43783">
    <property type="entry name" value="UDP-N-ACETYLGLUCOSAMINE 1-CARBOXYVINYLTRANSFERASE"/>
    <property type="match status" value="1"/>
</dbReference>
<keyword evidence="5 12" id="KW-0808">Transferase</keyword>
<evidence type="ECO:0000256" key="2">
    <source>
        <dbReference type="ARBA" id="ARBA00004752"/>
    </source>
</evidence>
<evidence type="ECO:0000313" key="15">
    <source>
        <dbReference type="Proteomes" id="UP000229631"/>
    </source>
</evidence>
<dbReference type="GO" id="GO:0051301">
    <property type="term" value="P:cell division"/>
    <property type="evidence" value="ECO:0007669"/>
    <property type="project" value="UniProtKB-KW"/>
</dbReference>
<dbReference type="GO" id="GO:0008360">
    <property type="term" value="P:regulation of cell shape"/>
    <property type="evidence" value="ECO:0007669"/>
    <property type="project" value="UniProtKB-KW"/>
</dbReference>
<keyword evidence="4 12" id="KW-0132">Cell division</keyword>
<sequence>MNKFVVRGGNPLKGEVSLCGAKNSGFKLMIAALFADGFSTLHNFSKIGDIASTAEIITDLGGKVIFGENHVLQVSGENLQKQILTHSSGKLSRASTYFVGPLIHRFGKAIIPNPGGCQIGRRPIDRHLEGFKALGAEIKTFPDHYEIMVKRLKGGNFTFPKNTHGGTDVMIITAAMAEGKTILENAAAEPEVDDLIAFLNLMGTNIRRTEPRTIVVEGVAELKPADYTIMYDRNEAVTFACAALATKGDISVLHAEEKNLRAFLTMLKKINGGFEITKRGIHFFYKGELKAADIATQPYPGFMTDWMAVWSVLMTQARGDSIVHETIFENRFAFVEELKKMKAKIELFNPKIGSPEEVYNFNLEDDRPEYFHAAKISGPTELKATAQEITDVRAGASLMLASLIAKGESELIGVEHVDRGYENLDGRLKSLGADIRRKKT</sequence>
<dbReference type="Pfam" id="PF00275">
    <property type="entry name" value="EPSP_synthase"/>
    <property type="match status" value="1"/>
</dbReference>
<dbReference type="PANTHER" id="PTHR43783:SF1">
    <property type="entry name" value="UDP-N-ACETYLGLUCOSAMINE 1-CARBOXYVINYLTRANSFERASE"/>
    <property type="match status" value="1"/>
</dbReference>
<comment type="function">
    <text evidence="12">Cell wall formation. Adds enolpyruvyl to UDP-N-acetylglucosamine.</text>
</comment>
<dbReference type="CDD" id="cd01555">
    <property type="entry name" value="UdpNAET"/>
    <property type="match status" value="1"/>
</dbReference>
<dbReference type="GO" id="GO:0008760">
    <property type="term" value="F:UDP-N-acetylglucosamine 1-carboxyvinyltransferase activity"/>
    <property type="evidence" value="ECO:0007669"/>
    <property type="project" value="UniProtKB-UniRule"/>
</dbReference>
<dbReference type="Proteomes" id="UP000229631">
    <property type="component" value="Unassembled WGS sequence"/>
</dbReference>
<keyword evidence="3 12" id="KW-0963">Cytoplasm</keyword>
<dbReference type="Gene3D" id="3.65.10.10">
    <property type="entry name" value="Enolpyruvate transferase domain"/>
    <property type="match status" value="2"/>
</dbReference>
<dbReference type="NCBIfam" id="TIGR01072">
    <property type="entry name" value="murA"/>
    <property type="match status" value="1"/>
</dbReference>
<protein>
    <recommendedName>
        <fullName evidence="12">UDP-N-acetylglucosamine 1-carboxyvinyltransferase</fullName>
        <ecNumber evidence="12">2.5.1.7</ecNumber>
    </recommendedName>
    <alternativeName>
        <fullName evidence="12">Enoylpyruvate transferase</fullName>
    </alternativeName>
    <alternativeName>
        <fullName evidence="12">UDP-N-acetylglucosamine enolpyruvyl transferase</fullName>
        <shortName evidence="12">EPT</shortName>
    </alternativeName>
</protein>